<dbReference type="EMBL" id="JAGHQL010000169">
    <property type="protein sequence ID" value="KAH0536984.1"/>
    <property type="molecule type" value="Genomic_DNA"/>
</dbReference>
<accession>A0A9P8I3Z6</accession>
<feature type="compositionally biased region" description="Polar residues" evidence="1">
    <location>
        <begin position="36"/>
        <end position="56"/>
    </location>
</feature>
<proteinExistence type="predicted"/>
<protein>
    <submittedName>
        <fullName evidence="2">Uncharacterized protein</fullName>
    </submittedName>
</protein>
<feature type="compositionally biased region" description="Polar residues" evidence="1">
    <location>
        <begin position="15"/>
        <end position="27"/>
    </location>
</feature>
<evidence type="ECO:0000256" key="1">
    <source>
        <dbReference type="SAM" id="MobiDB-lite"/>
    </source>
</evidence>
<dbReference type="AlphaFoldDB" id="A0A9P8I3Z6"/>
<gene>
    <name evidence="2" type="ORF">FGG08_006186</name>
</gene>
<dbReference type="Proteomes" id="UP000698800">
    <property type="component" value="Unassembled WGS sequence"/>
</dbReference>
<feature type="compositionally biased region" description="Basic and acidic residues" evidence="1">
    <location>
        <begin position="103"/>
        <end position="112"/>
    </location>
</feature>
<evidence type="ECO:0000313" key="2">
    <source>
        <dbReference type="EMBL" id="KAH0536984.1"/>
    </source>
</evidence>
<feature type="compositionally biased region" description="Low complexity" evidence="1">
    <location>
        <begin position="90"/>
        <end position="102"/>
    </location>
</feature>
<comment type="caution">
    <text evidence="2">The sequence shown here is derived from an EMBL/GenBank/DDBJ whole genome shotgun (WGS) entry which is preliminary data.</text>
</comment>
<sequence length="182" mass="19862">MPSHRSKPIIISAEPSRTSSPARNLNYLSPPRLPATGSSRSHYPPSKSQAHLSPYSNPDPGSYSSRPAEESPYYSRPGYGFDTRNFQTMSNNSSRSTSPGSHNGERYDDPGRVVEVIGMPHGTGGRLNGGPAYNERGYERISHGNNVIHNYGAGYLDPDRAPANPPYQQYQGGQHQGGQYRG</sequence>
<feature type="region of interest" description="Disordered" evidence="1">
    <location>
        <begin position="153"/>
        <end position="182"/>
    </location>
</feature>
<evidence type="ECO:0000313" key="3">
    <source>
        <dbReference type="Proteomes" id="UP000698800"/>
    </source>
</evidence>
<name>A0A9P8I3Z6_9PEZI</name>
<organism evidence="2 3">
    <name type="scientific">Glutinoglossum americanum</name>
    <dbReference type="NCBI Taxonomy" id="1670608"/>
    <lineage>
        <taxon>Eukaryota</taxon>
        <taxon>Fungi</taxon>
        <taxon>Dikarya</taxon>
        <taxon>Ascomycota</taxon>
        <taxon>Pezizomycotina</taxon>
        <taxon>Geoglossomycetes</taxon>
        <taxon>Geoglossales</taxon>
        <taxon>Geoglossaceae</taxon>
        <taxon>Glutinoglossum</taxon>
    </lineage>
</organism>
<feature type="region of interest" description="Disordered" evidence="1">
    <location>
        <begin position="1"/>
        <end position="131"/>
    </location>
</feature>
<keyword evidence="3" id="KW-1185">Reference proteome</keyword>
<reference evidence="2" key="1">
    <citation type="submission" date="2021-03" db="EMBL/GenBank/DDBJ databases">
        <title>Comparative genomics and phylogenomic investigation of the class Geoglossomycetes provide insights into ecological specialization and systematics.</title>
        <authorList>
            <person name="Melie T."/>
            <person name="Pirro S."/>
            <person name="Miller A.N."/>
            <person name="Quandt A."/>
        </authorList>
    </citation>
    <scope>NUCLEOTIDE SEQUENCE</scope>
    <source>
        <strain evidence="2">GBOQ0MN5Z8</strain>
    </source>
</reference>